<dbReference type="InterPro" id="IPR018239">
    <property type="entry name" value="DNA_ligase_AS"/>
</dbReference>
<dbReference type="Gene3D" id="1.10.287.610">
    <property type="entry name" value="Helix hairpin bin"/>
    <property type="match status" value="1"/>
</dbReference>
<dbReference type="Pfam" id="PF00533">
    <property type="entry name" value="BRCT"/>
    <property type="match status" value="1"/>
</dbReference>
<dbReference type="GO" id="GO:0046872">
    <property type="term" value="F:metal ion binding"/>
    <property type="evidence" value="ECO:0007669"/>
    <property type="project" value="UniProtKB-KW"/>
</dbReference>
<name>A0A845QDT7_9HYPH</name>
<dbReference type="InterPro" id="IPR041663">
    <property type="entry name" value="DisA/LigA_HHH"/>
</dbReference>
<evidence type="ECO:0000256" key="3">
    <source>
        <dbReference type="ARBA" id="ARBA00013308"/>
    </source>
</evidence>
<protein>
    <recommendedName>
        <fullName evidence="3 15">DNA ligase</fullName>
        <ecNumber evidence="2 15">6.5.1.2</ecNumber>
    </recommendedName>
    <alternativeName>
        <fullName evidence="15">Polydeoxyribonucleotide synthase [NAD(+)]</fullName>
    </alternativeName>
</protein>
<dbReference type="InterPro" id="IPR004149">
    <property type="entry name" value="Znf_DNAligase_C4"/>
</dbReference>
<dbReference type="PROSITE" id="PS01056">
    <property type="entry name" value="DNA_LIGASE_N2"/>
    <property type="match status" value="1"/>
</dbReference>
<evidence type="ECO:0000256" key="2">
    <source>
        <dbReference type="ARBA" id="ARBA00012722"/>
    </source>
</evidence>
<comment type="caution">
    <text evidence="15">Lacks conserved residue(s) required for the propagation of feature annotation.</text>
</comment>
<dbReference type="Gene3D" id="6.20.10.30">
    <property type="match status" value="1"/>
</dbReference>
<comment type="caution">
    <text evidence="18">The sequence shown here is derived from an EMBL/GenBank/DDBJ whole genome shotgun (WGS) entry which is preliminary data.</text>
</comment>
<dbReference type="SUPFAM" id="SSF47781">
    <property type="entry name" value="RuvA domain 2-like"/>
    <property type="match status" value="1"/>
</dbReference>
<dbReference type="PROSITE" id="PS01055">
    <property type="entry name" value="DNA_LIGASE_N1"/>
    <property type="match status" value="1"/>
</dbReference>
<accession>A0A845QDT7</accession>
<evidence type="ECO:0000256" key="13">
    <source>
        <dbReference type="ARBA" id="ARBA00034005"/>
    </source>
</evidence>
<dbReference type="InterPro" id="IPR001679">
    <property type="entry name" value="DNA_ligase"/>
</dbReference>
<evidence type="ECO:0000256" key="16">
    <source>
        <dbReference type="RuleBase" id="RU000618"/>
    </source>
</evidence>
<dbReference type="Proteomes" id="UP000470384">
    <property type="component" value="Unassembled WGS sequence"/>
</dbReference>
<feature type="domain" description="BRCT" evidence="17">
    <location>
        <begin position="631"/>
        <end position="709"/>
    </location>
</feature>
<dbReference type="InterPro" id="IPR013840">
    <property type="entry name" value="DNAligase_N"/>
</dbReference>
<dbReference type="GO" id="GO:0006260">
    <property type="term" value="P:DNA replication"/>
    <property type="evidence" value="ECO:0007669"/>
    <property type="project" value="UniProtKB-KW"/>
</dbReference>
<dbReference type="GO" id="GO:0005829">
    <property type="term" value="C:cytosol"/>
    <property type="evidence" value="ECO:0007669"/>
    <property type="project" value="TreeGrafter"/>
</dbReference>
<keyword evidence="12 15" id="KW-0464">Manganese</keyword>
<dbReference type="InterPro" id="IPR004150">
    <property type="entry name" value="NAD_DNA_ligase_OB"/>
</dbReference>
<evidence type="ECO:0000313" key="18">
    <source>
        <dbReference type="EMBL" id="NBG96607.1"/>
    </source>
</evidence>
<feature type="binding site" evidence="15">
    <location>
        <position position="430"/>
    </location>
    <ligand>
        <name>Zn(2+)</name>
        <dbReference type="ChEBI" id="CHEBI:29105"/>
    </ligand>
</feature>
<dbReference type="InterPro" id="IPR033136">
    <property type="entry name" value="DNA_ligase_CS"/>
</dbReference>
<keyword evidence="11 15" id="KW-0234">DNA repair</keyword>
<organism evidence="18 19">
    <name type="scientific">Pyruvatibacter mobilis</name>
    <dbReference type="NCBI Taxonomy" id="1712261"/>
    <lineage>
        <taxon>Bacteria</taxon>
        <taxon>Pseudomonadati</taxon>
        <taxon>Pseudomonadota</taxon>
        <taxon>Alphaproteobacteria</taxon>
        <taxon>Hyphomicrobiales</taxon>
        <taxon>Parvibaculaceae</taxon>
        <taxon>Pyruvatibacter</taxon>
    </lineage>
</organism>
<sequence>MSGKKKPAPEDVSSVDVWDLTEDQAAAELERLAAEIARHDTAYHGEDKPVISDAAYDKLRKRNTQIEARFPKLIRDDSPSGRVGSAPSEKFDKVKHAVPMLSLSNAFDDEDVREFGLRISRFLNLKSEEELAFTAEPKIDGLSCSLRYEKGELVMAATRGDGQEGENVTANVRTIKDVPHRLKGKALPDIFEVRGEIYMSHAAFSALNAQQEEAGKDPFANPRNAAAGSLRQLDPSITAKRPLQFFAYAWGEVSELGAATQMDAVARLGTFGFKINPLMKRCASINEMIAHYHAIEEQRADLGYDIDGVVYKVDRLDWQQRLGFVSRSPRWATAHKFPAEQAITRLNDIEIQVGRTGALTPVAKLEPVTVGGVVVSNATLHNEDEIARKDIRIGDMVVVQRAGDVIPQVVRVLDDKRTGSEKAFEPLETCPVCGSHAVRDVNEKTGKADAVRRCTGGLICEAQLVRRLKHFVGRTALDIDGLGAKQVEAFHAFGWLKSPADIYRISAHADELKQKDGWGETSVSNLLDAIEDRRQPDLGRLIFGLGIRHVGETTGRLLARSYGSFEAFRTAMEAAGEGADSTAYQELVAIDGIGSVVADAVVEFFREPHNREVVDDLMSFVTPQTVEQADTSGSPVAGKTLVFTGTLEKMTRAEAKARAEAMGAKVAGSVSSKTDLLIAGPGAGSKLKKAESLGVEVIDEDTWVEMANS</sequence>
<dbReference type="Pfam" id="PF03120">
    <property type="entry name" value="OB_DNA_ligase"/>
    <property type="match status" value="1"/>
</dbReference>
<dbReference type="GO" id="GO:0003677">
    <property type="term" value="F:DNA binding"/>
    <property type="evidence" value="ECO:0007669"/>
    <property type="project" value="InterPro"/>
</dbReference>
<dbReference type="EMBL" id="WXYQ01000010">
    <property type="protein sequence ID" value="NBG96607.1"/>
    <property type="molecule type" value="Genomic_DNA"/>
</dbReference>
<dbReference type="InterPro" id="IPR003583">
    <property type="entry name" value="Hlx-hairpin-Hlx_DNA-bd_motif"/>
</dbReference>
<dbReference type="GO" id="GO:0006281">
    <property type="term" value="P:DNA repair"/>
    <property type="evidence" value="ECO:0007669"/>
    <property type="project" value="UniProtKB-KW"/>
</dbReference>
<evidence type="ECO:0000256" key="6">
    <source>
        <dbReference type="ARBA" id="ARBA00022723"/>
    </source>
</evidence>
<dbReference type="GO" id="GO:0003911">
    <property type="term" value="F:DNA ligase (NAD+) activity"/>
    <property type="evidence" value="ECO:0007669"/>
    <property type="project" value="UniProtKB-UniRule"/>
</dbReference>
<gene>
    <name evidence="15 18" type="primary">ligA</name>
    <name evidence="18" type="ORF">GTQ45_12770</name>
</gene>
<dbReference type="Gene3D" id="3.30.470.30">
    <property type="entry name" value="DNA ligase/mRNA capping enzyme"/>
    <property type="match status" value="1"/>
</dbReference>
<dbReference type="AlphaFoldDB" id="A0A845QDT7"/>
<dbReference type="FunFam" id="2.40.50.140:FF:000012">
    <property type="entry name" value="DNA ligase"/>
    <property type="match status" value="1"/>
</dbReference>
<evidence type="ECO:0000256" key="14">
    <source>
        <dbReference type="ARBA" id="ARBA00060881"/>
    </source>
</evidence>
<feature type="binding site" evidence="15">
    <location>
        <position position="312"/>
    </location>
    <ligand>
        <name>NAD(+)</name>
        <dbReference type="ChEBI" id="CHEBI:57540"/>
    </ligand>
</feature>
<dbReference type="HAMAP" id="MF_01588">
    <property type="entry name" value="DNA_ligase_A"/>
    <property type="match status" value="1"/>
</dbReference>
<dbReference type="GeneID" id="300654028"/>
<dbReference type="Gene3D" id="1.10.150.20">
    <property type="entry name" value="5' to 3' exonuclease, C-terminal subdomain"/>
    <property type="match status" value="2"/>
</dbReference>
<dbReference type="CDD" id="cd17748">
    <property type="entry name" value="BRCT_DNA_ligase_like"/>
    <property type="match status" value="1"/>
</dbReference>
<evidence type="ECO:0000256" key="1">
    <source>
        <dbReference type="ARBA" id="ARBA00004067"/>
    </source>
</evidence>
<dbReference type="InterPro" id="IPR010994">
    <property type="entry name" value="RuvA_2-like"/>
</dbReference>
<keyword evidence="9 15" id="KW-0460">Magnesium</keyword>
<keyword evidence="4 15" id="KW-0436">Ligase</keyword>
<feature type="active site" description="N6-AMP-lysine intermediate" evidence="15">
    <location>
        <position position="138"/>
    </location>
</feature>
<dbReference type="NCBIfam" id="TIGR00575">
    <property type="entry name" value="dnlj"/>
    <property type="match status" value="1"/>
</dbReference>
<feature type="binding site" evidence="15">
    <location>
        <position position="136"/>
    </location>
    <ligand>
        <name>NAD(+)</name>
        <dbReference type="ChEBI" id="CHEBI:57540"/>
    </ligand>
</feature>
<dbReference type="PIRSF" id="PIRSF001604">
    <property type="entry name" value="LigA"/>
    <property type="match status" value="1"/>
</dbReference>
<dbReference type="Pfam" id="PF03119">
    <property type="entry name" value="DNA_ligase_ZBD"/>
    <property type="match status" value="1"/>
</dbReference>
<keyword evidence="5 15" id="KW-0235">DNA replication</keyword>
<evidence type="ECO:0000256" key="11">
    <source>
        <dbReference type="ARBA" id="ARBA00023204"/>
    </source>
</evidence>
<dbReference type="PANTHER" id="PTHR23389:SF9">
    <property type="entry name" value="DNA LIGASE"/>
    <property type="match status" value="1"/>
</dbReference>
<evidence type="ECO:0000256" key="5">
    <source>
        <dbReference type="ARBA" id="ARBA00022705"/>
    </source>
</evidence>
<keyword evidence="7 15" id="KW-0227">DNA damage</keyword>
<dbReference type="InterPro" id="IPR036420">
    <property type="entry name" value="BRCT_dom_sf"/>
</dbReference>
<dbReference type="FunFam" id="3.30.470.30:FF:000001">
    <property type="entry name" value="DNA ligase"/>
    <property type="match status" value="1"/>
</dbReference>
<evidence type="ECO:0000256" key="4">
    <source>
        <dbReference type="ARBA" id="ARBA00022598"/>
    </source>
</evidence>
<dbReference type="Pfam" id="PF12826">
    <property type="entry name" value="HHH_2"/>
    <property type="match status" value="1"/>
</dbReference>
<comment type="similarity">
    <text evidence="14 15">Belongs to the NAD-dependent DNA ligase family. LigA subfamily.</text>
</comment>
<dbReference type="SMART" id="SM00278">
    <property type="entry name" value="HhH1"/>
    <property type="match status" value="3"/>
</dbReference>
<feature type="binding site" evidence="15">
    <location>
        <position position="336"/>
    </location>
    <ligand>
        <name>NAD(+)</name>
        <dbReference type="ChEBI" id="CHEBI:57540"/>
    </ligand>
</feature>
<dbReference type="CDD" id="cd00114">
    <property type="entry name" value="LIGANc"/>
    <property type="match status" value="1"/>
</dbReference>
<evidence type="ECO:0000256" key="15">
    <source>
        <dbReference type="HAMAP-Rule" id="MF_01588"/>
    </source>
</evidence>
<dbReference type="SMART" id="SM00292">
    <property type="entry name" value="BRCT"/>
    <property type="match status" value="1"/>
</dbReference>
<proteinExistence type="inferred from homology"/>
<dbReference type="SUPFAM" id="SSF52113">
    <property type="entry name" value="BRCT domain"/>
    <property type="match status" value="1"/>
</dbReference>
<dbReference type="EC" id="6.5.1.2" evidence="2 15"/>
<reference evidence="18 19" key="1">
    <citation type="journal article" date="2016" name="Int. J. Syst. Evol. Microbiol.">
        <title>Pyruvatibacter mobilis gen. nov., sp. nov., a marine bacterium from the culture broth of Picochlorum sp. 122.</title>
        <authorList>
            <person name="Wang G."/>
            <person name="Tang M."/>
            <person name="Wu H."/>
            <person name="Dai S."/>
            <person name="Li T."/>
            <person name="Chen C."/>
            <person name="He H."/>
            <person name="Fan J."/>
            <person name="Xiang W."/>
            <person name="Li X."/>
        </authorList>
    </citation>
    <scope>NUCLEOTIDE SEQUENCE [LARGE SCALE GENOMIC DNA]</scope>
    <source>
        <strain evidence="18 19">GYP-11</strain>
    </source>
</reference>
<comment type="catalytic activity">
    <reaction evidence="13 15 16">
        <text>NAD(+) + (deoxyribonucleotide)n-3'-hydroxyl + 5'-phospho-(deoxyribonucleotide)m = (deoxyribonucleotide)n+m + AMP + beta-nicotinamide D-nucleotide.</text>
        <dbReference type="EC" id="6.5.1.2"/>
    </reaction>
</comment>
<dbReference type="RefSeq" id="WP_160588664.1">
    <property type="nucleotide sequence ID" value="NZ_BMHN01000001.1"/>
</dbReference>
<keyword evidence="6 15" id="KW-0479">Metal-binding</keyword>
<feature type="binding site" evidence="15">
    <location>
        <begin position="102"/>
        <end position="103"/>
    </location>
    <ligand>
        <name>NAD(+)</name>
        <dbReference type="ChEBI" id="CHEBI:57540"/>
    </ligand>
</feature>
<dbReference type="OrthoDB" id="9759736at2"/>
<feature type="binding site" evidence="15">
    <location>
        <position position="196"/>
    </location>
    <ligand>
        <name>NAD(+)</name>
        <dbReference type="ChEBI" id="CHEBI:57540"/>
    </ligand>
</feature>
<keyword evidence="10 15" id="KW-0520">NAD</keyword>
<evidence type="ECO:0000256" key="10">
    <source>
        <dbReference type="ARBA" id="ARBA00023027"/>
    </source>
</evidence>
<feature type="binding site" evidence="15">
    <location>
        <begin position="53"/>
        <end position="57"/>
    </location>
    <ligand>
        <name>NAD(+)</name>
        <dbReference type="ChEBI" id="CHEBI:57540"/>
    </ligand>
</feature>
<evidence type="ECO:0000256" key="8">
    <source>
        <dbReference type="ARBA" id="ARBA00022833"/>
    </source>
</evidence>
<dbReference type="SMART" id="SM00532">
    <property type="entry name" value="LIGANc"/>
    <property type="match status" value="1"/>
</dbReference>
<dbReference type="PANTHER" id="PTHR23389">
    <property type="entry name" value="CHROMOSOME TRANSMISSION FIDELITY FACTOR 18"/>
    <property type="match status" value="1"/>
</dbReference>
<dbReference type="SUPFAM" id="SSF56091">
    <property type="entry name" value="DNA ligase/mRNA capping enzyme, catalytic domain"/>
    <property type="match status" value="1"/>
</dbReference>
<dbReference type="Gene3D" id="3.40.50.10190">
    <property type="entry name" value="BRCT domain"/>
    <property type="match status" value="1"/>
</dbReference>
<evidence type="ECO:0000256" key="7">
    <source>
        <dbReference type="ARBA" id="ARBA00022763"/>
    </source>
</evidence>
<dbReference type="SUPFAM" id="SSF50249">
    <property type="entry name" value="Nucleic acid-binding proteins"/>
    <property type="match status" value="1"/>
</dbReference>
<dbReference type="InterPro" id="IPR001357">
    <property type="entry name" value="BRCT_dom"/>
</dbReference>
<dbReference type="InterPro" id="IPR013839">
    <property type="entry name" value="DNAligase_adenylation"/>
</dbReference>
<dbReference type="Gene3D" id="2.40.50.140">
    <property type="entry name" value="Nucleic acid-binding proteins"/>
    <property type="match status" value="1"/>
</dbReference>
<feature type="binding site" evidence="15">
    <location>
        <position position="159"/>
    </location>
    <ligand>
        <name>NAD(+)</name>
        <dbReference type="ChEBI" id="CHEBI:57540"/>
    </ligand>
</feature>
<dbReference type="PROSITE" id="PS50172">
    <property type="entry name" value="BRCT"/>
    <property type="match status" value="1"/>
</dbReference>
<comment type="cofactor">
    <cofactor evidence="15">
        <name>Mg(2+)</name>
        <dbReference type="ChEBI" id="CHEBI:18420"/>
    </cofactor>
    <cofactor evidence="15">
        <name>Mn(2+)</name>
        <dbReference type="ChEBI" id="CHEBI:29035"/>
    </cofactor>
</comment>
<comment type="function">
    <text evidence="1 15">DNA ligase that catalyzes the formation of phosphodiester linkages between 5'-phosphoryl and 3'-hydroxyl groups in double-stranded DNA using NAD as a coenzyme and as the energy source for the reaction. It is essential for DNA replication and repair of damaged DNA.</text>
</comment>
<keyword evidence="8 15" id="KW-0862">Zinc</keyword>
<evidence type="ECO:0000256" key="9">
    <source>
        <dbReference type="ARBA" id="ARBA00022842"/>
    </source>
</evidence>
<dbReference type="NCBIfam" id="NF005932">
    <property type="entry name" value="PRK07956.1"/>
    <property type="match status" value="1"/>
</dbReference>
<keyword evidence="19" id="KW-1185">Reference proteome</keyword>
<feature type="binding site" evidence="15">
    <location>
        <position position="433"/>
    </location>
    <ligand>
        <name>Zn(2+)</name>
        <dbReference type="ChEBI" id="CHEBI:29105"/>
    </ligand>
</feature>
<feature type="binding site" evidence="15">
    <location>
        <position position="460"/>
    </location>
    <ligand>
        <name>Zn(2+)</name>
        <dbReference type="ChEBI" id="CHEBI:29105"/>
    </ligand>
</feature>
<dbReference type="Pfam" id="PF01653">
    <property type="entry name" value="DNA_ligase_aden"/>
    <property type="match status" value="1"/>
</dbReference>
<evidence type="ECO:0000313" key="19">
    <source>
        <dbReference type="Proteomes" id="UP000470384"/>
    </source>
</evidence>
<dbReference type="InterPro" id="IPR012340">
    <property type="entry name" value="NA-bd_OB-fold"/>
</dbReference>
<evidence type="ECO:0000256" key="12">
    <source>
        <dbReference type="ARBA" id="ARBA00023211"/>
    </source>
</evidence>
<evidence type="ECO:0000259" key="17">
    <source>
        <dbReference type="PROSITE" id="PS50172"/>
    </source>
</evidence>